<organism evidence="2 3">
    <name type="scientific">Azospirillum rugosum</name>
    <dbReference type="NCBI Taxonomy" id="416170"/>
    <lineage>
        <taxon>Bacteria</taxon>
        <taxon>Pseudomonadati</taxon>
        <taxon>Pseudomonadota</taxon>
        <taxon>Alphaproteobacteria</taxon>
        <taxon>Rhodospirillales</taxon>
        <taxon>Azospirillaceae</taxon>
        <taxon>Azospirillum</taxon>
    </lineage>
</organism>
<feature type="domain" description="NAD-dependent epimerase/dehydratase" evidence="1">
    <location>
        <begin position="15"/>
        <end position="223"/>
    </location>
</feature>
<dbReference type="InterPro" id="IPR036291">
    <property type="entry name" value="NAD(P)-bd_dom_sf"/>
</dbReference>
<dbReference type="PANTHER" id="PTHR43245:SF53">
    <property type="entry name" value="EPIMERASE-RELATED"/>
    <property type="match status" value="1"/>
</dbReference>
<dbReference type="Proteomes" id="UP000781958">
    <property type="component" value="Unassembled WGS sequence"/>
</dbReference>
<dbReference type="EMBL" id="JAGINP010000015">
    <property type="protein sequence ID" value="MBP2294287.1"/>
    <property type="molecule type" value="Genomic_DNA"/>
</dbReference>
<dbReference type="CDD" id="cd08946">
    <property type="entry name" value="SDR_e"/>
    <property type="match status" value="1"/>
</dbReference>
<dbReference type="Gene3D" id="3.40.50.720">
    <property type="entry name" value="NAD(P)-binding Rossmann-like Domain"/>
    <property type="match status" value="1"/>
</dbReference>
<comment type="caution">
    <text evidence="2">The sequence shown here is derived from an EMBL/GenBank/DDBJ whole genome shotgun (WGS) entry which is preliminary data.</text>
</comment>
<dbReference type="PANTHER" id="PTHR43245">
    <property type="entry name" value="BIFUNCTIONAL POLYMYXIN RESISTANCE PROTEIN ARNA"/>
    <property type="match status" value="1"/>
</dbReference>
<keyword evidence="3" id="KW-1185">Reference proteome</keyword>
<dbReference type="Pfam" id="PF01370">
    <property type="entry name" value="Epimerase"/>
    <property type="match status" value="1"/>
</dbReference>
<evidence type="ECO:0000313" key="3">
    <source>
        <dbReference type="Proteomes" id="UP000781958"/>
    </source>
</evidence>
<proteinExistence type="predicted"/>
<reference evidence="2 3" key="1">
    <citation type="submission" date="2021-03" db="EMBL/GenBank/DDBJ databases">
        <title>Genomic Encyclopedia of Type Strains, Phase III (KMG-III): the genomes of soil and plant-associated and newly described type strains.</title>
        <authorList>
            <person name="Whitman W."/>
        </authorList>
    </citation>
    <scope>NUCLEOTIDE SEQUENCE [LARGE SCALE GENOMIC DNA]</scope>
    <source>
        <strain evidence="2 3">IMMIB AFH-6</strain>
    </source>
</reference>
<evidence type="ECO:0000313" key="2">
    <source>
        <dbReference type="EMBL" id="MBP2294287.1"/>
    </source>
</evidence>
<gene>
    <name evidence="2" type="ORF">J2851_004076</name>
</gene>
<name>A0ABS4SP01_9PROT</name>
<dbReference type="InterPro" id="IPR050177">
    <property type="entry name" value="Lipid_A_modif_metabolic_enz"/>
</dbReference>
<evidence type="ECO:0000259" key="1">
    <source>
        <dbReference type="Pfam" id="PF01370"/>
    </source>
</evidence>
<dbReference type="SUPFAM" id="SSF51735">
    <property type="entry name" value="NAD(P)-binding Rossmann-fold domains"/>
    <property type="match status" value="1"/>
</dbReference>
<sequence length="296" mass="31871">MLEHHLSADSRPERVVVLGASGFVGRAILRRATEGGSEAVGLSSADLSLLAPDAADRLAALLRPQDSVVFVSALTPDRGRDAGTMLANLRMAEAVGAAVGKVVPAHLVYISSDAVYRDDANPVTERSCCEPSSFHGMMHLARELILRTGVKAPLALLRPSLLYGIDDTHNGYGPNRFRRQAAKGEPITLFGGGEERRDHVHVDDVAELTWRVLARRSSGLLNIATGRSVSFREVAELVVSGFERPVDIVPTPRANPITHRHFDVTDAIKAFPDFHCMDIASGIARVHGEMVGRGHG</sequence>
<dbReference type="RefSeq" id="WP_209768428.1">
    <property type="nucleotide sequence ID" value="NZ_JAGINP010000015.1"/>
</dbReference>
<protein>
    <submittedName>
        <fullName evidence="2">Nucleoside-diphosphate-sugar epimerase</fullName>
    </submittedName>
</protein>
<dbReference type="InterPro" id="IPR001509">
    <property type="entry name" value="Epimerase_deHydtase"/>
</dbReference>
<accession>A0ABS4SP01</accession>